<dbReference type="EMBL" id="JTDF01021532">
    <property type="protein sequence ID" value="KAF8561726.1"/>
    <property type="molecule type" value="Genomic_DNA"/>
</dbReference>
<feature type="compositionally biased region" description="Basic residues" evidence="1">
    <location>
        <begin position="477"/>
        <end position="487"/>
    </location>
</feature>
<proteinExistence type="predicted"/>
<dbReference type="AlphaFoldDB" id="A0A8T0D2Q2"/>
<dbReference type="Gene3D" id="3.40.50.1820">
    <property type="entry name" value="alpha/beta hydrolase"/>
    <property type="match status" value="1"/>
</dbReference>
<feature type="compositionally biased region" description="Polar residues" evidence="1">
    <location>
        <begin position="609"/>
        <end position="631"/>
    </location>
</feature>
<feature type="compositionally biased region" description="Low complexity" evidence="1">
    <location>
        <begin position="457"/>
        <end position="466"/>
    </location>
</feature>
<dbReference type="Pfam" id="PF05057">
    <property type="entry name" value="DUF676"/>
    <property type="match status" value="1"/>
</dbReference>
<feature type="compositionally biased region" description="Polar residues" evidence="1">
    <location>
        <begin position="786"/>
        <end position="804"/>
    </location>
</feature>
<dbReference type="InterPro" id="IPR029058">
    <property type="entry name" value="AB_hydrolase_fold"/>
</dbReference>
<evidence type="ECO:0000256" key="1">
    <source>
        <dbReference type="SAM" id="MobiDB-lite"/>
    </source>
</evidence>
<evidence type="ECO:0000313" key="3">
    <source>
        <dbReference type="EMBL" id="KAF8561726.1"/>
    </source>
</evidence>
<evidence type="ECO:0000259" key="2">
    <source>
        <dbReference type="Pfam" id="PF05057"/>
    </source>
</evidence>
<dbReference type="Proteomes" id="UP000699462">
    <property type="component" value="Unassembled WGS sequence"/>
</dbReference>
<dbReference type="PANTHER" id="PTHR12482">
    <property type="entry name" value="LIPASE ROG1-RELATED-RELATED"/>
    <property type="match status" value="1"/>
</dbReference>
<feature type="domain" description="DUF676" evidence="2">
    <location>
        <begin position="863"/>
        <end position="1054"/>
    </location>
</feature>
<comment type="caution">
    <text evidence="3">The sequence shown here is derived from an EMBL/GenBank/DDBJ whole genome shotgun (WGS) entry which is preliminary data.</text>
</comment>
<feature type="region of interest" description="Disordered" evidence="1">
    <location>
        <begin position="569"/>
        <end position="645"/>
    </location>
</feature>
<reference evidence="3 4" key="1">
    <citation type="submission" date="2019-07" db="EMBL/GenBank/DDBJ databases">
        <title>Annotation for the trematode Paragonimus westermani.</title>
        <authorList>
            <person name="Choi Y.-J."/>
        </authorList>
    </citation>
    <scope>NUCLEOTIDE SEQUENCE [LARGE SCALE GENOMIC DNA]</scope>
    <source>
        <strain evidence="3">180907_Pwestermani</strain>
    </source>
</reference>
<feature type="compositionally biased region" description="Basic and acidic residues" evidence="1">
    <location>
        <begin position="573"/>
        <end position="587"/>
    </location>
</feature>
<feature type="non-terminal residue" evidence="3">
    <location>
        <position position="1"/>
    </location>
</feature>
<keyword evidence="4" id="KW-1185">Reference proteome</keyword>
<dbReference type="SUPFAM" id="SSF53474">
    <property type="entry name" value="alpha/beta-Hydrolases"/>
    <property type="match status" value="1"/>
</dbReference>
<feature type="region of interest" description="Disordered" evidence="1">
    <location>
        <begin position="534"/>
        <end position="555"/>
    </location>
</feature>
<accession>A0A8T0D2Q2</accession>
<dbReference type="PANTHER" id="PTHR12482:SF5">
    <property type="entry name" value="DUF676 DOMAIN-CONTAINING PROTEIN"/>
    <property type="match status" value="1"/>
</dbReference>
<feature type="region of interest" description="Disordered" evidence="1">
    <location>
        <begin position="782"/>
        <end position="807"/>
    </location>
</feature>
<dbReference type="InterPro" id="IPR007751">
    <property type="entry name" value="DUF676_lipase-like"/>
</dbReference>
<dbReference type="InterPro" id="IPR044294">
    <property type="entry name" value="Lipase-like"/>
</dbReference>
<feature type="compositionally biased region" description="Low complexity" evidence="1">
    <location>
        <begin position="538"/>
        <end position="555"/>
    </location>
</feature>
<evidence type="ECO:0000313" key="4">
    <source>
        <dbReference type="Proteomes" id="UP000699462"/>
    </source>
</evidence>
<organism evidence="3 4">
    <name type="scientific">Paragonimus westermani</name>
    <dbReference type="NCBI Taxonomy" id="34504"/>
    <lineage>
        <taxon>Eukaryota</taxon>
        <taxon>Metazoa</taxon>
        <taxon>Spiralia</taxon>
        <taxon>Lophotrochozoa</taxon>
        <taxon>Platyhelminthes</taxon>
        <taxon>Trematoda</taxon>
        <taxon>Digenea</taxon>
        <taxon>Plagiorchiida</taxon>
        <taxon>Troglotremata</taxon>
        <taxon>Troglotrematidae</taxon>
        <taxon>Paragonimus</taxon>
    </lineage>
</organism>
<protein>
    <recommendedName>
        <fullName evidence="2">DUF676 domain-containing protein</fullName>
    </recommendedName>
</protein>
<dbReference type="OrthoDB" id="273452at2759"/>
<name>A0A8T0D2Q2_9TREM</name>
<sequence length="1134" mass="124934">TVGHEALAADVRQSPYFQQLPALPVSCRELDGDTTTLPIIFEDVFLSPFVHDSKGHYPNGSAGDPISVKLSQASPPARGDSPVELTKIDVKQTNGVFDVTRGDYDGSKVPRHHKQSNPEKITFSYEMKHFSKSSPALPELGLPRVSINLPPVLRCIGQSRRRLRRSSYHGHRSIRLMCPRGPSVIVDPINQGSVKLLGYRSLIADEDSVDNPLLMLSSDTPIPRPPLPASRFSGSHVSSSTRLCRTRSSLASRDLRTRSIHSLTSSTTLLNISSDGAQPGVTHISPLSLSSSNGSHEYPLPDSCAARKLTASHDHLAVACNPSRSSGAETDRSVVLPLNSVTEHQTKASTVAAPANLTNAHTQLVSRSPTHPRLFWRTHERYHPRPVALGTLSRPPFDPPGGCVPRARLSDGLDLFSFTNLCSDMSTLSTTRLQTHRLSVSLSLPNLLQTRSLARVSSDSVLESSSPAKKYQTAKRLDRKLRNRSGRNPKPGSRHSNSGVCRTYTPDLAYLGSCSDLGSTLLAESYHLRNSTTYRPYSSSQHHLSSSGRSISRSTSAICPKSSACDTISPLRRSADSDVPNARHSDLENSELEPRTSGNRNNAGRWINQCWSSTGQRRSSEWHMSNSSGSSPVDDVEQNDLTQPLGSMTIPCSTVGHTSVPILSSHVDPVVDGDVCRGLPVDSVSRPDHTGFGLTGSLSVVGLTVKSVSENRLMECGYQMLENEVNDDDVVTSDELKQEKMSIVELLRQEAKRYDSYENFPPVATAQSDSVVVLQPNHSVSRDSSRATFESSKGANISARSGSRATGPRRSLIDLISPGVIDFLEMKESIKRKIAIGFQGHIYSDFTTMASPYAYFSEPKLHNDRLHLIVCVHGLDGNSSDLRLVRVYLQLALPDCRLEFLMSECNQSDTFAGFDSMRDNLAEELIAFINELDETPDRISFIGHSMGCVLVRALLLSPLLKPYLSKLHTFLSLSGPHLGTVYNSSGLVNMGMWVMQKWKKSESLAQLRLRDEPNLRQTYMYRLNASPGLELFRYVLLVSSPQDRYVPYHSTRIELCRAAVRDNSPLSIIYMEMVTNVLQRLIKSTRTTVVRYDVHYSFGSSANNLIGRAAHIAVLDSEIFLEKFICVSAAKYFR</sequence>
<gene>
    <name evidence="3" type="ORF">P879_09626</name>
</gene>
<feature type="region of interest" description="Disordered" evidence="1">
    <location>
        <begin position="455"/>
        <end position="500"/>
    </location>
</feature>